<feature type="compositionally biased region" description="Polar residues" evidence="1">
    <location>
        <begin position="706"/>
        <end position="725"/>
    </location>
</feature>
<comment type="caution">
    <text evidence="2">The sequence shown here is derived from an EMBL/GenBank/DDBJ whole genome shotgun (WGS) entry which is preliminary data.</text>
</comment>
<feature type="region of interest" description="Disordered" evidence="1">
    <location>
        <begin position="648"/>
        <end position="777"/>
    </location>
</feature>
<dbReference type="RefSeq" id="XP_064655834.1">
    <property type="nucleotide sequence ID" value="XM_064805975.1"/>
</dbReference>
<feature type="compositionally biased region" description="Gly residues" evidence="1">
    <location>
        <begin position="1034"/>
        <end position="1048"/>
    </location>
</feature>
<dbReference type="EMBL" id="JAVRRT010000015">
    <property type="protein sequence ID" value="KAK5165822.1"/>
    <property type="molecule type" value="Genomic_DNA"/>
</dbReference>
<sequence length="1048" mass="116732">MPPKMMKGKKHIVGEVRAKRMLSIRAKDDAGVAAMRQALLRLDRSEDGRVKTGSSLDAGHKFEADDVDGEGPNARGTYSKAYTLQHPEIKWVHRGQGRYLPLPAAKALTQTPSSQPQQRESRSKDFSAAKANMVTPQQSRSLRKRRSSFTAEEQQPQDRTSSLRRRVIDAQTNTEPNMSSARQSRRAKLSGSALATDLDRRSSRNSNLNLVDYDENNSNEEPDSDNEMANDDENPTFDRAYVDSHPGERFYHTGNGWYKRGRRPPMKNPKKRETEGHATKRLPDGSYAFNRNTTIHVSQLELYPGVEFHHRGNGWYRAGADATGLRASRFGGPPDEGLKEEPDDDDDDGDEVPDEDRDLSDSEDEKEMVTVSKAYAKNHPEVEWVHRGKGRYMRKTLAESLKSATPGSASIEPERDQTIYSKTYVLSHPREEFHHRGNAKYMRGPPPEKWAVNRKKKISEAVAAAEVEENDGQLFSKAFVDAHPELEFHHRGQGRYARGPRRASTAVREDEGEEEEVEDEEEEEEEEEEAPDGLVDTDYVTAHPHETFHHRGQGRWARGLPPPGSSRKTAIRGPGREKSYGGEQDEEQEQEEEEVEQEPEGLPDLAALVPKADGPDKFPDAKFHYRGGGKWSRITKAEFEDLQMANMNASKKTAHNPRVSRKSGPEAQLEREAAAARAMEYLAEEDEEAGGKAKGKRKRVTKRGSYITQEDGNGTKASSNGQSKAPTPKPRMLEPEEDILTEEDLPQLYRDDWSPPSEYIADPTERLGRSMRPLTNPDKFVKSLTKFDPASRSLDNLKTLAANTQQALDQIQQEYLDLDKITAPHARIPRKLAKGGRAPIDPQIFEDRKEADLYDYAYDPRRLGFQDPAAQKIQRDAEGRELRNRRQRAGALNGTIPGWNFGEEEITAGRRAVKPVNRFDGIVEAPRKRQRMSATAATSKAPSMTPDRGVTPLGGPLRTALGVGARGRGLVMGNVPKRIQELRGVGEVGRGVSEGGREGREGSVGARKGRPPGSKNLFRRRDAGIKKGPRKGKGSAGSGVDGEGEGGT</sequence>
<feature type="compositionally biased region" description="Polar residues" evidence="1">
    <location>
        <begin position="932"/>
        <end position="942"/>
    </location>
</feature>
<feature type="compositionally biased region" description="Acidic residues" evidence="1">
    <location>
        <begin position="510"/>
        <end position="531"/>
    </location>
</feature>
<feature type="compositionally biased region" description="Basic residues" evidence="1">
    <location>
        <begin position="259"/>
        <end position="270"/>
    </location>
</feature>
<dbReference type="Proteomes" id="UP001337655">
    <property type="component" value="Unassembled WGS sequence"/>
</dbReference>
<organism evidence="2 3">
    <name type="scientific">Saxophila tyrrhenica</name>
    <dbReference type="NCBI Taxonomy" id="1690608"/>
    <lineage>
        <taxon>Eukaryota</taxon>
        <taxon>Fungi</taxon>
        <taxon>Dikarya</taxon>
        <taxon>Ascomycota</taxon>
        <taxon>Pezizomycotina</taxon>
        <taxon>Dothideomycetes</taxon>
        <taxon>Dothideomycetidae</taxon>
        <taxon>Mycosphaerellales</taxon>
        <taxon>Extremaceae</taxon>
        <taxon>Saxophila</taxon>
    </lineage>
</organism>
<name>A0AAV9P0Y0_9PEZI</name>
<feature type="region of interest" description="Disordered" evidence="1">
    <location>
        <begin position="927"/>
        <end position="953"/>
    </location>
</feature>
<feature type="compositionally biased region" description="Basic residues" evidence="1">
    <location>
        <begin position="693"/>
        <end position="702"/>
    </location>
</feature>
<feature type="compositionally biased region" description="Basic and acidic residues" evidence="1">
    <location>
        <begin position="240"/>
        <end position="251"/>
    </location>
</feature>
<feature type="compositionally biased region" description="Acidic residues" evidence="1">
    <location>
        <begin position="212"/>
        <end position="235"/>
    </location>
</feature>
<feature type="region of interest" description="Disordered" evidence="1">
    <location>
        <begin position="989"/>
        <end position="1048"/>
    </location>
</feature>
<feature type="region of interest" description="Disordered" evidence="1">
    <location>
        <begin position="487"/>
        <end position="627"/>
    </location>
</feature>
<feature type="region of interest" description="Disordered" evidence="1">
    <location>
        <begin position="108"/>
        <end position="287"/>
    </location>
</feature>
<proteinExistence type="predicted"/>
<feature type="region of interest" description="Disordered" evidence="1">
    <location>
        <begin position="46"/>
        <end position="74"/>
    </location>
</feature>
<evidence type="ECO:0000313" key="3">
    <source>
        <dbReference type="Proteomes" id="UP001337655"/>
    </source>
</evidence>
<protein>
    <submittedName>
        <fullName evidence="2">Uncharacterized protein</fullName>
    </submittedName>
</protein>
<feature type="compositionally biased region" description="Basic residues" evidence="1">
    <location>
        <begin position="652"/>
        <end position="661"/>
    </location>
</feature>
<feature type="compositionally biased region" description="Basic and acidic residues" evidence="1">
    <location>
        <begin position="271"/>
        <end position="283"/>
    </location>
</feature>
<feature type="compositionally biased region" description="Low complexity" evidence="1">
    <location>
        <begin position="109"/>
        <end position="118"/>
    </location>
</feature>
<reference evidence="2 3" key="1">
    <citation type="submission" date="2023-08" db="EMBL/GenBank/DDBJ databases">
        <title>Black Yeasts Isolated from many extreme environments.</title>
        <authorList>
            <person name="Coleine C."/>
            <person name="Stajich J.E."/>
            <person name="Selbmann L."/>
        </authorList>
    </citation>
    <scope>NUCLEOTIDE SEQUENCE [LARGE SCALE GENOMIC DNA]</scope>
    <source>
        <strain evidence="2 3">CCFEE 5935</strain>
    </source>
</reference>
<feature type="compositionally biased region" description="Acidic residues" evidence="1">
    <location>
        <begin position="583"/>
        <end position="601"/>
    </location>
</feature>
<keyword evidence="3" id="KW-1185">Reference proteome</keyword>
<evidence type="ECO:0000313" key="2">
    <source>
        <dbReference type="EMBL" id="KAK5165822.1"/>
    </source>
</evidence>
<feature type="compositionally biased region" description="Basic and acidic residues" evidence="1">
    <location>
        <begin position="613"/>
        <end position="623"/>
    </location>
</feature>
<feature type="compositionally biased region" description="Polar residues" evidence="1">
    <location>
        <begin position="170"/>
        <end position="182"/>
    </location>
</feature>
<accession>A0AAV9P0Y0</accession>
<feature type="compositionally biased region" description="Acidic residues" evidence="1">
    <location>
        <begin position="735"/>
        <end position="745"/>
    </location>
</feature>
<gene>
    <name evidence="2" type="ORF">LTR77_008745</name>
</gene>
<feature type="compositionally biased region" description="Acidic residues" evidence="1">
    <location>
        <begin position="341"/>
        <end position="366"/>
    </location>
</feature>
<dbReference type="GeneID" id="89930077"/>
<dbReference type="AlphaFoldDB" id="A0AAV9P0Y0"/>
<evidence type="ECO:0000256" key="1">
    <source>
        <dbReference type="SAM" id="MobiDB-lite"/>
    </source>
</evidence>
<feature type="compositionally biased region" description="Polar residues" evidence="1">
    <location>
        <begin position="149"/>
        <end position="160"/>
    </location>
</feature>
<feature type="region of interest" description="Disordered" evidence="1">
    <location>
        <begin position="326"/>
        <end position="382"/>
    </location>
</feature>